<proteinExistence type="predicted"/>
<comment type="caution">
    <text evidence="2">The sequence shown here is derived from an EMBL/GenBank/DDBJ whole genome shotgun (WGS) entry which is preliminary data.</text>
</comment>
<keyword evidence="3" id="KW-1185">Reference proteome</keyword>
<reference evidence="2" key="1">
    <citation type="submission" date="2020-08" db="EMBL/GenBank/DDBJ databases">
        <title>Ramlibacter sp. USB13 16S ribosomal RNA gene genome sequencing and assembly.</title>
        <authorList>
            <person name="Kang M."/>
        </authorList>
    </citation>
    <scope>NUCLEOTIDE SEQUENCE</scope>
    <source>
        <strain evidence="2">USB13</strain>
    </source>
</reference>
<dbReference type="EMBL" id="JACORT010000003">
    <property type="protein sequence ID" value="MBC5783429.1"/>
    <property type="molecule type" value="Genomic_DNA"/>
</dbReference>
<feature type="compositionally biased region" description="Low complexity" evidence="1">
    <location>
        <begin position="19"/>
        <end position="30"/>
    </location>
</feature>
<feature type="region of interest" description="Disordered" evidence="1">
    <location>
        <begin position="1"/>
        <end position="34"/>
    </location>
</feature>
<dbReference type="AlphaFoldDB" id="A0A923SB44"/>
<protein>
    <submittedName>
        <fullName evidence="2">Uncharacterized protein</fullName>
    </submittedName>
</protein>
<organism evidence="2 3">
    <name type="scientific">Ramlibacter cellulosilyticus</name>
    <dbReference type="NCBI Taxonomy" id="2764187"/>
    <lineage>
        <taxon>Bacteria</taxon>
        <taxon>Pseudomonadati</taxon>
        <taxon>Pseudomonadota</taxon>
        <taxon>Betaproteobacteria</taxon>
        <taxon>Burkholderiales</taxon>
        <taxon>Comamonadaceae</taxon>
        <taxon>Ramlibacter</taxon>
    </lineage>
</organism>
<dbReference type="Proteomes" id="UP000608513">
    <property type="component" value="Unassembled WGS sequence"/>
</dbReference>
<name>A0A923SB44_9BURK</name>
<dbReference type="RefSeq" id="WP_187076163.1">
    <property type="nucleotide sequence ID" value="NZ_JACORT010000003.1"/>
</dbReference>
<evidence type="ECO:0000313" key="2">
    <source>
        <dbReference type="EMBL" id="MBC5783429.1"/>
    </source>
</evidence>
<gene>
    <name evidence="2" type="ORF">H8N03_10775</name>
</gene>
<accession>A0A923SB44</accession>
<evidence type="ECO:0000256" key="1">
    <source>
        <dbReference type="SAM" id="MobiDB-lite"/>
    </source>
</evidence>
<evidence type="ECO:0000313" key="3">
    <source>
        <dbReference type="Proteomes" id="UP000608513"/>
    </source>
</evidence>
<sequence length="54" mass="5881">MPVVINEFEAVDAPPAPATPAAEGGPQQQPLPQPEDLRRLLDVLSEAQLRLWAH</sequence>